<dbReference type="SUPFAM" id="SSF51445">
    <property type="entry name" value="(Trans)glycosidases"/>
    <property type="match status" value="1"/>
</dbReference>
<dbReference type="InterPro" id="IPR017853">
    <property type="entry name" value="GH"/>
</dbReference>
<dbReference type="Gene3D" id="3.20.20.80">
    <property type="entry name" value="Glycosidases"/>
    <property type="match status" value="1"/>
</dbReference>
<protein>
    <submittedName>
        <fullName evidence="2">Uncharacterized protein</fullName>
    </submittedName>
</protein>
<keyword evidence="3" id="KW-1185">Reference proteome</keyword>
<sequence length="250" mass="26849">MSEIGRRHFLYGAASVVAGVMATGCTPDDLTGSSGPDGVPVIAVDAQRQSFKVSPFMTGVNGAKWYDDAYGMWDPKHNRPAPGIVGKIKKAGVGMIRYPGGTSSNLFNWKGAIGPQADRTRQVEAQEGIPVVVSKSQTIRVGDTTWREVADLASAGADDPVYTFDPRSGRIRFGDGHHGEVPRTIPNTPAPCRMPSIWHPSPGSIWEVFSMPRRSTYPWWRAGPITTSTTPNTPTPSPSKSLAPRPTAPP</sequence>
<dbReference type="EMBL" id="BJHV01000001">
    <property type="protein sequence ID" value="GDY48405.1"/>
    <property type="molecule type" value="Genomic_DNA"/>
</dbReference>
<dbReference type="AlphaFoldDB" id="A0A4D4KHI0"/>
<evidence type="ECO:0000313" key="3">
    <source>
        <dbReference type="Proteomes" id="UP000299290"/>
    </source>
</evidence>
<dbReference type="PROSITE" id="PS51318">
    <property type="entry name" value="TAT"/>
    <property type="match status" value="1"/>
</dbReference>
<comment type="caution">
    <text evidence="2">The sequence shown here is derived from an EMBL/GenBank/DDBJ whole genome shotgun (WGS) entry which is preliminary data.</text>
</comment>
<organism evidence="2 3">
    <name type="scientific">Streptomyces antimycoticus</name>
    <dbReference type="NCBI Taxonomy" id="68175"/>
    <lineage>
        <taxon>Bacteria</taxon>
        <taxon>Bacillati</taxon>
        <taxon>Actinomycetota</taxon>
        <taxon>Actinomycetes</taxon>
        <taxon>Kitasatosporales</taxon>
        <taxon>Streptomycetaceae</taxon>
        <taxon>Streptomyces</taxon>
        <taxon>Streptomyces violaceusniger group</taxon>
    </lineage>
</organism>
<dbReference type="Proteomes" id="UP000299290">
    <property type="component" value="Unassembled WGS sequence"/>
</dbReference>
<reference evidence="2 3" key="1">
    <citation type="journal article" date="2020" name="Int. J. Syst. Evol. Microbiol.">
        <title>Reclassification of Streptomyces castelarensis and Streptomyces sporoclivatus as later heterotypic synonyms of Streptomyces antimycoticus.</title>
        <authorList>
            <person name="Komaki H."/>
            <person name="Tamura T."/>
        </authorList>
    </citation>
    <scope>NUCLEOTIDE SEQUENCE [LARGE SCALE GENOMIC DNA]</scope>
    <source>
        <strain evidence="2 3">NBRC 12839</strain>
    </source>
</reference>
<dbReference type="PROSITE" id="PS51257">
    <property type="entry name" value="PROKAR_LIPOPROTEIN"/>
    <property type="match status" value="1"/>
</dbReference>
<accession>A0A4D4KHI0</accession>
<name>A0A4D4KHI0_9ACTN</name>
<gene>
    <name evidence="2" type="ORF">SANT12839_092870</name>
</gene>
<proteinExistence type="predicted"/>
<evidence type="ECO:0000313" key="2">
    <source>
        <dbReference type="EMBL" id="GDY48405.1"/>
    </source>
</evidence>
<feature type="region of interest" description="Disordered" evidence="1">
    <location>
        <begin position="222"/>
        <end position="250"/>
    </location>
</feature>
<evidence type="ECO:0000256" key="1">
    <source>
        <dbReference type="SAM" id="MobiDB-lite"/>
    </source>
</evidence>
<dbReference type="InterPro" id="IPR006311">
    <property type="entry name" value="TAT_signal"/>
</dbReference>